<accession>A0A6N0NYZ1</accession>
<evidence type="ECO:0000256" key="1">
    <source>
        <dbReference type="SAM" id="Phobius"/>
    </source>
</evidence>
<name>A0A6N0NYZ1_9CREN</name>
<proteinExistence type="predicted"/>
<reference evidence="2 3" key="1">
    <citation type="submission" date="2020-02" db="EMBL/GenBank/DDBJ databases">
        <title>Comparative genome analysis reveals the metabolism and evolution of the thermophilic archaeal genus Metallosphaera.</title>
        <authorList>
            <person name="Jiang C."/>
        </authorList>
    </citation>
    <scope>NUCLEOTIDE SEQUENCE [LARGE SCALE GENOMIC DNA]</scope>
    <source>
        <strain evidence="2 3">Ric-A</strain>
    </source>
</reference>
<dbReference type="KEGG" id="mten:GWK48_08295"/>
<protein>
    <submittedName>
        <fullName evidence="2">Uncharacterized protein</fullName>
    </submittedName>
</protein>
<dbReference type="RefSeq" id="WP_174631299.1">
    <property type="nucleotide sequence ID" value="NZ_CP049074.1"/>
</dbReference>
<gene>
    <name evidence="2" type="ORF">GWK48_08295</name>
</gene>
<keyword evidence="1" id="KW-0812">Transmembrane</keyword>
<dbReference type="EMBL" id="CP049074">
    <property type="protein sequence ID" value="QKR00371.1"/>
    <property type="molecule type" value="Genomic_DNA"/>
</dbReference>
<keyword evidence="1" id="KW-0472">Membrane</keyword>
<evidence type="ECO:0000313" key="2">
    <source>
        <dbReference type="EMBL" id="QKR00371.1"/>
    </source>
</evidence>
<feature type="transmembrane region" description="Helical" evidence="1">
    <location>
        <begin position="6"/>
        <end position="25"/>
    </location>
</feature>
<keyword evidence="1" id="KW-1133">Transmembrane helix</keyword>
<dbReference type="OrthoDB" id="34514at2157"/>
<evidence type="ECO:0000313" key="3">
    <source>
        <dbReference type="Proteomes" id="UP000509301"/>
    </source>
</evidence>
<dbReference type="AlphaFoldDB" id="A0A6N0NYZ1"/>
<organism evidence="2 3">
    <name type="scientific">Metallosphaera tengchongensis</name>
    <dbReference type="NCBI Taxonomy" id="1532350"/>
    <lineage>
        <taxon>Archaea</taxon>
        <taxon>Thermoproteota</taxon>
        <taxon>Thermoprotei</taxon>
        <taxon>Sulfolobales</taxon>
        <taxon>Sulfolobaceae</taxon>
        <taxon>Metallosphaera</taxon>
    </lineage>
</organism>
<dbReference type="Proteomes" id="UP000509301">
    <property type="component" value="Chromosome"/>
</dbReference>
<sequence length="282" mass="30349">MKTFQVALIAVILVIVVASVLVIHYRSGSGSSLTLTQSSAGPYFPTEVQVQSTQPGWKIVSLGEVVSPSLVSGLYPNADSVYQEFLEQNNNNNSVISITVVHYSGTPNGNQTIPHAVLGHYLILVNSTGNVSSQVLTNLLSLEKSVLSSGNGIEITIPSFMYPNSSTLPVVEYVQTNITSPQGNFTQYSEYLLNSSTLGGESVGINVLKGDNSTVLYNYLYSTASKLAVNGSLGGIKYFNISVNGTFGQVYYNVGLNGKYVVLIQSQPSPYFQAFQYIIEKV</sequence>
<dbReference type="GeneID" id="55641938"/>
<keyword evidence="3" id="KW-1185">Reference proteome</keyword>